<keyword evidence="4" id="KW-1185">Reference proteome</keyword>
<feature type="transmembrane region" description="Helical" evidence="1">
    <location>
        <begin position="7"/>
        <end position="28"/>
    </location>
</feature>
<sequence length="201" mass="21803">MADGSRILSIEAIVARYGVAAIALGAGLEGETAVVTGGILSHQGLIGWPAAFLAAAIGSFLADQVFFTIGRRARDGRWVGKLSKRRVYARVTRLMERYPVGFIFVFRFLYGLRTISPVALGTSHVSTRLFVAVNAASALCWAAIFTGIGYLFGEAFHELAARYRPTLPHILMAAGLVMVAAAIGWGVRALWLRYREPDEQT</sequence>
<dbReference type="EMBL" id="BBPI01000031">
    <property type="protein sequence ID" value="GAM00361.1"/>
    <property type="molecule type" value="Genomic_DNA"/>
</dbReference>
<dbReference type="InterPro" id="IPR032816">
    <property type="entry name" value="VTT_dom"/>
</dbReference>
<feature type="transmembrane region" description="Helical" evidence="1">
    <location>
        <begin position="130"/>
        <end position="153"/>
    </location>
</feature>
<dbReference type="Proteomes" id="UP000032305">
    <property type="component" value="Unassembled WGS sequence"/>
</dbReference>
<organism evidence="3 4">
    <name type="scientific">Sphingomonas parapaucimobilis NBRC 15100</name>
    <dbReference type="NCBI Taxonomy" id="1219049"/>
    <lineage>
        <taxon>Bacteria</taxon>
        <taxon>Pseudomonadati</taxon>
        <taxon>Pseudomonadota</taxon>
        <taxon>Alphaproteobacteria</taxon>
        <taxon>Sphingomonadales</taxon>
        <taxon>Sphingomonadaceae</taxon>
        <taxon>Sphingomonas</taxon>
    </lineage>
</organism>
<keyword evidence="1" id="KW-1133">Transmembrane helix</keyword>
<feature type="transmembrane region" description="Helical" evidence="1">
    <location>
        <begin position="165"/>
        <end position="187"/>
    </location>
</feature>
<dbReference type="InterPro" id="IPR051311">
    <property type="entry name" value="DedA_domain"/>
</dbReference>
<dbReference type="PANTHER" id="PTHR42709:SF2">
    <property type="entry name" value="INNER MEMBRANE PROTEIN YOHD"/>
    <property type="match status" value="1"/>
</dbReference>
<evidence type="ECO:0000313" key="3">
    <source>
        <dbReference type="EMBL" id="GAM00361.1"/>
    </source>
</evidence>
<dbReference type="eggNOG" id="COG0586">
    <property type="taxonomic scope" value="Bacteria"/>
</dbReference>
<keyword evidence="1" id="KW-0812">Transmembrane</keyword>
<keyword evidence="1" id="KW-0472">Membrane</keyword>
<evidence type="ECO:0000256" key="1">
    <source>
        <dbReference type="SAM" id="Phobius"/>
    </source>
</evidence>
<evidence type="ECO:0000313" key="4">
    <source>
        <dbReference type="Proteomes" id="UP000032305"/>
    </source>
</evidence>
<feature type="domain" description="VTT" evidence="2">
    <location>
        <begin position="31"/>
        <end position="150"/>
    </location>
</feature>
<dbReference type="Pfam" id="PF09335">
    <property type="entry name" value="VTT_dom"/>
    <property type="match status" value="1"/>
</dbReference>
<dbReference type="PANTHER" id="PTHR42709">
    <property type="entry name" value="ALKALINE PHOSPHATASE LIKE PROTEIN"/>
    <property type="match status" value="1"/>
</dbReference>
<feature type="transmembrane region" description="Helical" evidence="1">
    <location>
        <begin position="91"/>
        <end position="110"/>
    </location>
</feature>
<dbReference type="GO" id="GO:0005886">
    <property type="term" value="C:plasma membrane"/>
    <property type="evidence" value="ECO:0007669"/>
    <property type="project" value="TreeGrafter"/>
</dbReference>
<dbReference type="RefSeq" id="WP_245613408.1">
    <property type="nucleotide sequence ID" value="NZ_BBPI01000031.1"/>
</dbReference>
<comment type="caution">
    <text evidence="3">The sequence shown here is derived from an EMBL/GenBank/DDBJ whole genome shotgun (WGS) entry which is preliminary data.</text>
</comment>
<dbReference type="AlphaFoldDB" id="A0A0A1W5G4"/>
<name>A0A0A1W5G4_9SPHN</name>
<gene>
    <name evidence="3" type="ORF">SP5_031_00040</name>
</gene>
<reference evidence="3 4" key="1">
    <citation type="submission" date="2014-11" db="EMBL/GenBank/DDBJ databases">
        <title>Whole genome shotgun sequence of Sphingomonas parapaucimobilis NBRC 15100.</title>
        <authorList>
            <person name="Katano-Makiyama Y."/>
            <person name="Hosoyama A."/>
            <person name="Hashimoto M."/>
            <person name="Hosoyama Y."/>
            <person name="Noguchi M."/>
            <person name="Numata M."/>
            <person name="Tsuchikane K."/>
            <person name="Hirakata S."/>
            <person name="Uohara A."/>
            <person name="Shimodaira J."/>
            <person name="Ohji S."/>
            <person name="Ichikawa N."/>
            <person name="Kimura A."/>
            <person name="Yamazoe A."/>
            <person name="Fujita N."/>
        </authorList>
    </citation>
    <scope>NUCLEOTIDE SEQUENCE [LARGE SCALE GENOMIC DNA]</scope>
    <source>
        <strain evidence="3 4">NBRC 15100</strain>
    </source>
</reference>
<feature type="transmembrane region" description="Helical" evidence="1">
    <location>
        <begin position="48"/>
        <end position="70"/>
    </location>
</feature>
<accession>A0A0A1W5G4</accession>
<evidence type="ECO:0000259" key="2">
    <source>
        <dbReference type="Pfam" id="PF09335"/>
    </source>
</evidence>
<protein>
    <recommendedName>
        <fullName evidence="2">VTT domain-containing protein</fullName>
    </recommendedName>
</protein>
<proteinExistence type="predicted"/>